<reference evidence="3 4" key="1">
    <citation type="submission" date="2015-10" db="EMBL/GenBank/DDBJ databases">
        <title>Draft genome sequence of Streptomyces caeruleatus NRRL B-24802, type strain for the species Streptomyces caeruleatus.</title>
        <authorList>
            <person name="Ruckert C."/>
            <person name="Winkler A."/>
            <person name="Kalinowski J."/>
            <person name="Kampfer P."/>
            <person name="Glaeser S."/>
        </authorList>
    </citation>
    <scope>NUCLEOTIDE SEQUENCE [LARGE SCALE GENOMIC DNA]</scope>
    <source>
        <strain evidence="3 4">NRRL B-24802</strain>
    </source>
</reference>
<feature type="transmembrane region" description="Helical" evidence="2">
    <location>
        <begin position="167"/>
        <end position="190"/>
    </location>
</feature>
<dbReference type="Proteomes" id="UP000053429">
    <property type="component" value="Unassembled WGS sequence"/>
</dbReference>
<keyword evidence="2" id="KW-1133">Transmembrane helix</keyword>
<accession>A0A117RKN1</accession>
<protein>
    <submittedName>
        <fullName evidence="3">Uncharacterized protein</fullName>
    </submittedName>
</protein>
<proteinExistence type="predicted"/>
<sequence>MTQPPFQPPPPPSQPPQAPDNPYNQPSPPQQAPGFGPPQPPMQPPMQAPGQPPMQAPGQPPMHHGAPPVPGQSPMQPMYPMQPTPPFQAPPFGQRPNASGHPVGAVFLGFFASVIVSLLYSGLILATWKDQSVTMANTLYLGHALLNGAIVGWLVGLVGHRSTGAHIWGAVIAALGTFFGYTNSIVLVFADSDGGGAVWDLVRYEPFWPAKLWWTDGTTDKVDWFSPLGLVLAAAAAWGLAYLIGSRRRQA</sequence>
<feature type="transmembrane region" description="Helical" evidence="2">
    <location>
        <begin position="224"/>
        <end position="245"/>
    </location>
</feature>
<keyword evidence="4" id="KW-1185">Reference proteome</keyword>
<dbReference type="STRING" id="661399.AQJ67_32980"/>
<name>A0A117RKN1_9ACTN</name>
<dbReference type="EMBL" id="LMWY01000044">
    <property type="protein sequence ID" value="KUN96073.1"/>
    <property type="molecule type" value="Genomic_DNA"/>
</dbReference>
<feature type="compositionally biased region" description="Pro residues" evidence="1">
    <location>
        <begin position="1"/>
        <end position="60"/>
    </location>
</feature>
<keyword evidence="2" id="KW-0472">Membrane</keyword>
<evidence type="ECO:0000313" key="3">
    <source>
        <dbReference type="EMBL" id="KUN96073.1"/>
    </source>
</evidence>
<feature type="transmembrane region" description="Helical" evidence="2">
    <location>
        <begin position="105"/>
        <end position="128"/>
    </location>
</feature>
<feature type="compositionally biased region" description="Pro residues" evidence="1">
    <location>
        <begin position="80"/>
        <end position="89"/>
    </location>
</feature>
<feature type="region of interest" description="Disordered" evidence="1">
    <location>
        <begin position="1"/>
        <end position="91"/>
    </location>
</feature>
<evidence type="ECO:0000256" key="2">
    <source>
        <dbReference type="SAM" id="Phobius"/>
    </source>
</evidence>
<dbReference type="AlphaFoldDB" id="A0A117RKN1"/>
<organism evidence="3 4">
    <name type="scientific">Streptomyces caeruleatus</name>
    <dbReference type="NCBI Taxonomy" id="661399"/>
    <lineage>
        <taxon>Bacteria</taxon>
        <taxon>Bacillati</taxon>
        <taxon>Actinomycetota</taxon>
        <taxon>Actinomycetes</taxon>
        <taxon>Kitasatosporales</taxon>
        <taxon>Streptomycetaceae</taxon>
        <taxon>Streptomyces</taxon>
    </lineage>
</organism>
<dbReference type="PRINTS" id="PR01217">
    <property type="entry name" value="PRICHEXTENSN"/>
</dbReference>
<dbReference type="OrthoDB" id="4296088at2"/>
<evidence type="ECO:0000256" key="1">
    <source>
        <dbReference type="SAM" id="MobiDB-lite"/>
    </source>
</evidence>
<feature type="transmembrane region" description="Helical" evidence="2">
    <location>
        <begin position="140"/>
        <end position="160"/>
    </location>
</feature>
<gene>
    <name evidence="3" type="ORF">AQJ67_32980</name>
</gene>
<comment type="caution">
    <text evidence="3">The sequence shown here is derived from an EMBL/GenBank/DDBJ whole genome shotgun (WGS) entry which is preliminary data.</text>
</comment>
<keyword evidence="2" id="KW-0812">Transmembrane</keyword>
<evidence type="ECO:0000313" key="4">
    <source>
        <dbReference type="Proteomes" id="UP000053429"/>
    </source>
</evidence>